<geneLocation type="mitochondrion" evidence="17"/>
<evidence type="ECO:0000256" key="13">
    <source>
        <dbReference type="ARBA" id="ARBA00023136"/>
    </source>
</evidence>
<evidence type="ECO:0000256" key="3">
    <source>
        <dbReference type="ARBA" id="ARBA00012944"/>
    </source>
</evidence>
<sequence>MLTTLLVSTIIMAIAFSFLRHPLSLGFVLLTQTILIAMITGSLYLNYWFSYILFLIMVSGMLVLLIYMTSVASNEKFKFSYKLVLSVFVTLIMMSPLIFMDKSIFTVFVANSDSTLMVWQNQTNLTMSKYFSYPAVLIMMMLITYLFLTLIAVVKITDINMGPLRQKS</sequence>
<evidence type="ECO:0000313" key="17">
    <source>
        <dbReference type="EMBL" id="QNS38623.1"/>
    </source>
</evidence>
<dbReference type="CTD" id="4541"/>
<dbReference type="GeneID" id="63043678"/>
<evidence type="ECO:0000256" key="5">
    <source>
        <dbReference type="ARBA" id="ARBA00022448"/>
    </source>
</evidence>
<keyword evidence="13 16" id="KW-0472">Membrane</keyword>
<keyword evidence="8" id="KW-1278">Translocase</keyword>
<evidence type="ECO:0000256" key="2">
    <source>
        <dbReference type="ARBA" id="ARBA00005698"/>
    </source>
</evidence>
<feature type="transmembrane region" description="Helical" evidence="16">
    <location>
        <begin position="51"/>
        <end position="71"/>
    </location>
</feature>
<keyword evidence="5" id="KW-0813">Transport</keyword>
<evidence type="ECO:0000256" key="14">
    <source>
        <dbReference type="ARBA" id="ARBA00031019"/>
    </source>
</evidence>
<protein>
    <recommendedName>
        <fullName evidence="4">NADH-ubiquinone oxidoreductase chain 6</fullName>
        <ecNumber evidence="3">7.1.1.2</ecNumber>
    </recommendedName>
    <alternativeName>
        <fullName evidence="14">NADH dehydrogenase subunit 6</fullName>
    </alternativeName>
</protein>
<accession>A0A7H1DNR5</accession>
<keyword evidence="11" id="KW-0520">NAD</keyword>
<dbReference type="RefSeq" id="YP_010010065.1">
    <property type="nucleotide sequence ID" value="NC_053351.1"/>
</dbReference>
<reference evidence="17" key="1">
    <citation type="submission" date="2020-07" db="EMBL/GenBank/DDBJ databases">
        <authorList>
            <person name="Ma J."/>
        </authorList>
    </citation>
    <scope>NUCLEOTIDE SEQUENCE</scope>
</reference>
<proteinExistence type="inferred from homology"/>
<dbReference type="EC" id="7.1.1.2" evidence="3"/>
<dbReference type="PANTHER" id="PTHR11435">
    <property type="entry name" value="NADH UBIQUINONE OXIDOREDUCTASE SUBUNIT ND6"/>
    <property type="match status" value="1"/>
</dbReference>
<feature type="transmembrane region" description="Helical" evidence="16">
    <location>
        <begin position="23"/>
        <end position="45"/>
    </location>
</feature>
<keyword evidence="9" id="KW-0249">Electron transport</keyword>
<dbReference type="GO" id="GO:0031966">
    <property type="term" value="C:mitochondrial membrane"/>
    <property type="evidence" value="ECO:0007669"/>
    <property type="project" value="UniProtKB-SubCell"/>
</dbReference>
<evidence type="ECO:0000256" key="12">
    <source>
        <dbReference type="ARBA" id="ARBA00023128"/>
    </source>
</evidence>
<comment type="similarity">
    <text evidence="2">Belongs to the complex I subunit 6 family.</text>
</comment>
<evidence type="ECO:0000256" key="11">
    <source>
        <dbReference type="ARBA" id="ARBA00023027"/>
    </source>
</evidence>
<gene>
    <name evidence="17" type="primary">ND6</name>
</gene>
<comment type="subcellular location">
    <subcellularLocation>
        <location evidence="1">Mitochondrion membrane</location>
        <topology evidence="1">Multi-pass membrane protein</topology>
    </subcellularLocation>
</comment>
<dbReference type="EMBL" id="MT809476">
    <property type="protein sequence ID" value="QNS38623.1"/>
    <property type="molecule type" value="Genomic_DNA"/>
</dbReference>
<comment type="catalytic activity">
    <reaction evidence="15">
        <text>a ubiquinone + NADH + 5 H(+)(in) = a ubiquinol + NAD(+) + 4 H(+)(out)</text>
        <dbReference type="Rhea" id="RHEA:29091"/>
        <dbReference type="Rhea" id="RHEA-COMP:9565"/>
        <dbReference type="Rhea" id="RHEA-COMP:9566"/>
        <dbReference type="ChEBI" id="CHEBI:15378"/>
        <dbReference type="ChEBI" id="CHEBI:16389"/>
        <dbReference type="ChEBI" id="CHEBI:17976"/>
        <dbReference type="ChEBI" id="CHEBI:57540"/>
        <dbReference type="ChEBI" id="CHEBI:57945"/>
        <dbReference type="EC" id="7.1.1.2"/>
    </reaction>
</comment>
<dbReference type="AlphaFoldDB" id="A0A7H1DNR5"/>
<evidence type="ECO:0000256" key="4">
    <source>
        <dbReference type="ARBA" id="ARBA00021095"/>
    </source>
</evidence>
<evidence type="ECO:0000256" key="7">
    <source>
        <dbReference type="ARBA" id="ARBA00022692"/>
    </source>
</evidence>
<evidence type="ECO:0000256" key="9">
    <source>
        <dbReference type="ARBA" id="ARBA00022982"/>
    </source>
</evidence>
<keyword evidence="7 16" id="KW-0812">Transmembrane</keyword>
<evidence type="ECO:0000256" key="8">
    <source>
        <dbReference type="ARBA" id="ARBA00022967"/>
    </source>
</evidence>
<evidence type="ECO:0000256" key="16">
    <source>
        <dbReference type="SAM" id="Phobius"/>
    </source>
</evidence>
<evidence type="ECO:0000256" key="6">
    <source>
        <dbReference type="ARBA" id="ARBA00022660"/>
    </source>
</evidence>
<dbReference type="PANTHER" id="PTHR11435:SF1">
    <property type="entry name" value="NADH-UBIQUINONE OXIDOREDUCTASE CHAIN 6"/>
    <property type="match status" value="1"/>
</dbReference>
<dbReference type="InterPro" id="IPR050269">
    <property type="entry name" value="ComplexI_Subunit6"/>
</dbReference>
<keyword evidence="10 16" id="KW-1133">Transmembrane helix</keyword>
<feature type="transmembrane region" description="Helical" evidence="16">
    <location>
        <begin position="83"/>
        <end position="110"/>
    </location>
</feature>
<evidence type="ECO:0000256" key="1">
    <source>
        <dbReference type="ARBA" id="ARBA00004225"/>
    </source>
</evidence>
<evidence type="ECO:0000256" key="10">
    <source>
        <dbReference type="ARBA" id="ARBA00022989"/>
    </source>
</evidence>
<name>A0A7H1DNR5_9CUCU</name>
<dbReference type="GO" id="GO:0008137">
    <property type="term" value="F:NADH dehydrogenase (ubiquinone) activity"/>
    <property type="evidence" value="ECO:0007669"/>
    <property type="project" value="UniProtKB-EC"/>
</dbReference>
<feature type="transmembrane region" description="Helical" evidence="16">
    <location>
        <begin position="130"/>
        <end position="154"/>
    </location>
</feature>
<keyword evidence="6" id="KW-0679">Respiratory chain</keyword>
<keyword evidence="12 17" id="KW-0496">Mitochondrion</keyword>
<organism evidence="17">
    <name type="scientific">Sipalinus gigas</name>
    <dbReference type="NCBI Taxonomy" id="1078824"/>
    <lineage>
        <taxon>Eukaryota</taxon>
        <taxon>Metazoa</taxon>
        <taxon>Ecdysozoa</taxon>
        <taxon>Arthropoda</taxon>
        <taxon>Hexapoda</taxon>
        <taxon>Insecta</taxon>
        <taxon>Pterygota</taxon>
        <taxon>Neoptera</taxon>
        <taxon>Endopterygota</taxon>
        <taxon>Coleoptera</taxon>
        <taxon>Polyphaga</taxon>
        <taxon>Cucujiformia</taxon>
        <taxon>Curculionidae</taxon>
        <taxon>Dryophthorinae</taxon>
        <taxon>Sipalinus</taxon>
    </lineage>
</organism>
<evidence type="ECO:0000256" key="15">
    <source>
        <dbReference type="ARBA" id="ARBA00049551"/>
    </source>
</evidence>